<name>A0A843WN44_COLES</name>
<organism evidence="1 2">
    <name type="scientific">Colocasia esculenta</name>
    <name type="common">Wild taro</name>
    <name type="synonym">Arum esculentum</name>
    <dbReference type="NCBI Taxonomy" id="4460"/>
    <lineage>
        <taxon>Eukaryota</taxon>
        <taxon>Viridiplantae</taxon>
        <taxon>Streptophyta</taxon>
        <taxon>Embryophyta</taxon>
        <taxon>Tracheophyta</taxon>
        <taxon>Spermatophyta</taxon>
        <taxon>Magnoliopsida</taxon>
        <taxon>Liliopsida</taxon>
        <taxon>Araceae</taxon>
        <taxon>Aroideae</taxon>
        <taxon>Colocasieae</taxon>
        <taxon>Colocasia</taxon>
    </lineage>
</organism>
<protein>
    <submittedName>
        <fullName evidence="1">Uncharacterized protein</fullName>
    </submittedName>
</protein>
<evidence type="ECO:0000313" key="1">
    <source>
        <dbReference type="EMBL" id="MQM11299.1"/>
    </source>
</evidence>
<reference evidence="1" key="1">
    <citation type="submission" date="2017-07" db="EMBL/GenBank/DDBJ databases">
        <title>Taro Niue Genome Assembly and Annotation.</title>
        <authorList>
            <person name="Atibalentja N."/>
            <person name="Keating K."/>
            <person name="Fields C.J."/>
        </authorList>
    </citation>
    <scope>NUCLEOTIDE SEQUENCE</scope>
    <source>
        <strain evidence="1">Niue_2</strain>
        <tissue evidence="1">Leaf</tissue>
    </source>
</reference>
<dbReference type="AlphaFoldDB" id="A0A843WN44"/>
<keyword evidence="2" id="KW-1185">Reference proteome</keyword>
<comment type="caution">
    <text evidence="1">The sequence shown here is derived from an EMBL/GenBank/DDBJ whole genome shotgun (WGS) entry which is preliminary data.</text>
</comment>
<evidence type="ECO:0000313" key="2">
    <source>
        <dbReference type="Proteomes" id="UP000652761"/>
    </source>
</evidence>
<sequence>MVVNSGEVLPEFFSAGSGGSEASPELCCARFWLLRRCPLGKDSLSQEFVAGRSWWQLLRRALPVVWVVSVIACSARFPFPSQAGPQGLQRLNQASWLVVPRLTLPASWVASDQDRPLGAAADEQRCSDSDGVRWGRTASHRASLRLRDGAESTAVDARRRLDVWGGG</sequence>
<dbReference type="Proteomes" id="UP000652761">
    <property type="component" value="Unassembled WGS sequence"/>
</dbReference>
<accession>A0A843WN44</accession>
<gene>
    <name evidence="1" type="ORF">Taro_044205</name>
</gene>
<dbReference type="EMBL" id="NMUH01004931">
    <property type="protein sequence ID" value="MQM11299.1"/>
    <property type="molecule type" value="Genomic_DNA"/>
</dbReference>
<proteinExistence type="predicted"/>